<dbReference type="PRINTS" id="PR01994">
    <property type="entry name" value="ANTIREPRESSR"/>
</dbReference>
<evidence type="ECO:0000259" key="1">
    <source>
        <dbReference type="Pfam" id="PF10547"/>
    </source>
</evidence>
<evidence type="ECO:0000313" key="2">
    <source>
        <dbReference type="EMBL" id="MBL1104917.1"/>
    </source>
</evidence>
<protein>
    <recommendedName>
        <fullName evidence="1">Antirepressor protein ant N-terminal domain-containing protein</fullName>
    </recommendedName>
</protein>
<dbReference type="RefSeq" id="WP_201815358.1">
    <property type="nucleotide sequence ID" value="NZ_JAERRH010000003.1"/>
</dbReference>
<organism evidence="2 3">
    <name type="scientific">Streptomyces musisoli</name>
    <dbReference type="NCBI Taxonomy" id="2802280"/>
    <lineage>
        <taxon>Bacteria</taxon>
        <taxon>Bacillati</taxon>
        <taxon>Actinomycetota</taxon>
        <taxon>Actinomycetes</taxon>
        <taxon>Kitasatosporales</taxon>
        <taxon>Streptomycetaceae</taxon>
        <taxon>Streptomyces</taxon>
    </lineage>
</organism>
<feature type="domain" description="Antirepressor protein ant N-terminal" evidence="1">
    <location>
        <begin position="17"/>
        <end position="123"/>
    </location>
</feature>
<dbReference type="InterPro" id="IPR018875">
    <property type="entry name" value="Antirepressor_Ant_N"/>
</dbReference>
<dbReference type="EMBL" id="JAERRH010000003">
    <property type="protein sequence ID" value="MBL1104917.1"/>
    <property type="molecule type" value="Genomic_DNA"/>
</dbReference>
<gene>
    <name evidence="2" type="ORF">JK361_09975</name>
</gene>
<proteinExistence type="predicted"/>
<sequence>MSAIAPLRPPATVQLSTGSLLSIPGEDGQSQIVFKPAVESIGLDYSGQLKRLRRQPWATVVITSMVAEDGKTREMVTVPEDTFIMWAATLQASRVAPELRPMLVAFQTESKKALHAYWTKGVAVRTQPEVRPLAPATRLTPTTFRQIYFSDVPEKRFFQHLYDHGYLLDQRNTRKDANGQYTKDGYRHGHPKAGKGDRYFQLPEDMYPVNGRPRGRAVVRPDRIQALVEQLIFEGLRHNPSITRGPSRLALTSSEVVDGRRFEIRRGA</sequence>
<name>A0ABS1NYJ4_9ACTN</name>
<dbReference type="Pfam" id="PF10547">
    <property type="entry name" value="P22_AR_N"/>
    <property type="match status" value="1"/>
</dbReference>
<evidence type="ECO:0000313" key="3">
    <source>
        <dbReference type="Proteomes" id="UP000621386"/>
    </source>
</evidence>
<comment type="caution">
    <text evidence="2">The sequence shown here is derived from an EMBL/GenBank/DDBJ whole genome shotgun (WGS) entry which is preliminary data.</text>
</comment>
<keyword evidence="3" id="KW-1185">Reference proteome</keyword>
<dbReference type="Proteomes" id="UP000621386">
    <property type="component" value="Unassembled WGS sequence"/>
</dbReference>
<accession>A0ABS1NYJ4</accession>
<reference evidence="2 3" key="1">
    <citation type="submission" date="2021-01" db="EMBL/GenBank/DDBJ databases">
        <title>WGS of actinomycetes isolated from Thailand.</title>
        <authorList>
            <person name="Thawai C."/>
        </authorList>
    </citation>
    <scope>NUCLEOTIDE SEQUENCE [LARGE SCALE GENOMIC DNA]</scope>
    <source>
        <strain evidence="2 3">CH5-8</strain>
    </source>
</reference>